<evidence type="ECO:0000313" key="2">
    <source>
        <dbReference type="Proteomes" id="UP000619079"/>
    </source>
</evidence>
<dbReference type="AlphaFoldDB" id="A0A8J7JEP6"/>
<accession>A0A8J7JEP6</accession>
<dbReference type="RefSeq" id="WP_199022802.1">
    <property type="nucleotide sequence ID" value="NZ_JAELVR010000001.1"/>
</dbReference>
<comment type="caution">
    <text evidence="1">The sequence shown here is derived from an EMBL/GenBank/DDBJ whole genome shotgun (WGS) entry which is preliminary data.</text>
</comment>
<gene>
    <name evidence="1" type="ORF">JF290_00755</name>
</gene>
<protein>
    <submittedName>
        <fullName evidence="1">Uncharacterized protein</fullName>
    </submittedName>
</protein>
<evidence type="ECO:0000313" key="1">
    <source>
        <dbReference type="EMBL" id="MBJ6370039.1"/>
    </source>
</evidence>
<organism evidence="1 2">
    <name type="scientific">Sedimentitalea arenosa</name>
    <dbReference type="NCBI Taxonomy" id="2798803"/>
    <lineage>
        <taxon>Bacteria</taxon>
        <taxon>Pseudomonadati</taxon>
        <taxon>Pseudomonadota</taxon>
        <taxon>Alphaproteobacteria</taxon>
        <taxon>Rhodobacterales</taxon>
        <taxon>Paracoccaceae</taxon>
        <taxon>Sedimentitalea</taxon>
    </lineage>
</organism>
<name>A0A8J7JEP6_9RHOB</name>
<proteinExistence type="predicted"/>
<reference evidence="1" key="1">
    <citation type="submission" date="2020-12" db="EMBL/GenBank/DDBJ databases">
        <title>Sedimentitalea sp. nov., isolated from sand in Incheon.</title>
        <authorList>
            <person name="Kim W."/>
        </authorList>
    </citation>
    <scope>NUCLEOTIDE SEQUENCE</scope>
    <source>
        <strain evidence="1">CAU 1593</strain>
    </source>
</reference>
<keyword evidence="2" id="KW-1185">Reference proteome</keyword>
<dbReference type="EMBL" id="JAELVR010000001">
    <property type="protein sequence ID" value="MBJ6370039.1"/>
    <property type="molecule type" value="Genomic_DNA"/>
</dbReference>
<sequence length="174" mass="19983">MSQTLIEKMLPARVLVNAGIYLQSAAHLELTIWQIVMLADGVDQTSSEQFLKTLEIKKITPKLVRQLRQCSTNCHAPLGLRMCALAEKITNGIENRNLVAHGAFYFDDETQSIRVAHYFPRGNKENRQWFEFNEAISERTIKVAIEEIDMLLREAVDIRSELEARSHQPRSRAF</sequence>
<dbReference type="Proteomes" id="UP000619079">
    <property type="component" value="Unassembled WGS sequence"/>
</dbReference>